<evidence type="ECO:0000256" key="5">
    <source>
        <dbReference type="ARBA" id="ARBA00023125"/>
    </source>
</evidence>
<keyword evidence="5" id="KW-0238">DNA-binding</keyword>
<dbReference type="InterPro" id="IPR036864">
    <property type="entry name" value="Zn2-C6_fun-type_DNA-bd_sf"/>
</dbReference>
<dbReference type="OrthoDB" id="422427at2759"/>
<dbReference type="PANTHER" id="PTHR47540">
    <property type="entry name" value="THIAMINE REPRESSIBLE GENES REGULATORY PROTEIN THI5"/>
    <property type="match status" value="1"/>
</dbReference>
<keyword evidence="9" id="KW-0472">Membrane</keyword>
<gene>
    <name evidence="11" type="ORF">SPOG_01030</name>
</gene>
<keyword evidence="9" id="KW-0812">Transmembrane</keyword>
<dbReference type="Pfam" id="PF04082">
    <property type="entry name" value="Fungal_trans"/>
    <property type="match status" value="1"/>
</dbReference>
<dbReference type="CDD" id="cd12148">
    <property type="entry name" value="fungal_TF_MHR"/>
    <property type="match status" value="1"/>
</dbReference>
<evidence type="ECO:0000256" key="6">
    <source>
        <dbReference type="ARBA" id="ARBA00023163"/>
    </source>
</evidence>
<evidence type="ECO:0000256" key="4">
    <source>
        <dbReference type="ARBA" id="ARBA00023015"/>
    </source>
</evidence>
<dbReference type="eggNOG" id="ENOG502QSY2">
    <property type="taxonomic scope" value="Eukaryota"/>
</dbReference>
<keyword evidence="6" id="KW-0804">Transcription</keyword>
<dbReference type="GeneID" id="25035361"/>
<feature type="domain" description="Zn(2)-C6 fungal-type" evidence="10">
    <location>
        <begin position="15"/>
        <end position="44"/>
    </location>
</feature>
<dbReference type="GO" id="GO:0005634">
    <property type="term" value="C:nucleus"/>
    <property type="evidence" value="ECO:0007669"/>
    <property type="project" value="UniProtKB-SubCell"/>
</dbReference>
<evidence type="ECO:0000256" key="2">
    <source>
        <dbReference type="ARBA" id="ARBA00022723"/>
    </source>
</evidence>
<keyword evidence="7" id="KW-0539">Nucleus</keyword>
<organism evidence="11 12">
    <name type="scientific">Schizosaccharomyces cryophilus (strain OY26 / ATCC MYA-4695 / CBS 11777 / NBRC 106824 / NRRL Y48691)</name>
    <name type="common">Fission yeast</name>
    <dbReference type="NCBI Taxonomy" id="653667"/>
    <lineage>
        <taxon>Eukaryota</taxon>
        <taxon>Fungi</taxon>
        <taxon>Dikarya</taxon>
        <taxon>Ascomycota</taxon>
        <taxon>Taphrinomycotina</taxon>
        <taxon>Schizosaccharomycetes</taxon>
        <taxon>Schizosaccharomycetales</taxon>
        <taxon>Schizosaccharomycetaceae</taxon>
        <taxon>Schizosaccharomyces</taxon>
    </lineage>
</organism>
<dbReference type="InterPro" id="IPR001138">
    <property type="entry name" value="Zn2Cys6_DnaBD"/>
</dbReference>
<evidence type="ECO:0000256" key="1">
    <source>
        <dbReference type="ARBA" id="ARBA00004123"/>
    </source>
</evidence>
<keyword evidence="2" id="KW-0479">Metal-binding</keyword>
<feature type="transmembrane region" description="Helical" evidence="9">
    <location>
        <begin position="246"/>
        <end position="270"/>
    </location>
</feature>
<dbReference type="SMART" id="SM00906">
    <property type="entry name" value="Fungal_trans"/>
    <property type="match status" value="1"/>
</dbReference>
<keyword evidence="9" id="KW-1133">Transmembrane helix</keyword>
<dbReference type="Pfam" id="PF00172">
    <property type="entry name" value="Zn_clus"/>
    <property type="match status" value="1"/>
</dbReference>
<dbReference type="PANTHER" id="PTHR47540:SF1">
    <property type="entry name" value="ACTIVATOR OF STRESS GENES 1-RELATED"/>
    <property type="match status" value="1"/>
</dbReference>
<comment type="subcellular location">
    <subcellularLocation>
        <location evidence="1">Nucleus</location>
    </subcellularLocation>
</comment>
<evidence type="ECO:0000256" key="8">
    <source>
        <dbReference type="SAM" id="MobiDB-lite"/>
    </source>
</evidence>
<dbReference type="SMART" id="SM00066">
    <property type="entry name" value="GAL4"/>
    <property type="match status" value="1"/>
</dbReference>
<accession>S9VVP8</accession>
<evidence type="ECO:0000313" key="12">
    <source>
        <dbReference type="Proteomes" id="UP000015464"/>
    </source>
</evidence>
<dbReference type="SUPFAM" id="SSF57701">
    <property type="entry name" value="Zn2/Cys6 DNA-binding domain"/>
    <property type="match status" value="1"/>
</dbReference>
<dbReference type="OMA" id="CCHELGL"/>
<keyword evidence="4" id="KW-0805">Transcription regulation</keyword>
<dbReference type="STRING" id="653667.S9VVP8"/>
<evidence type="ECO:0000259" key="10">
    <source>
        <dbReference type="PROSITE" id="PS50048"/>
    </source>
</evidence>
<dbReference type="Gene3D" id="4.10.240.10">
    <property type="entry name" value="Zn(2)-C6 fungal-type DNA-binding domain"/>
    <property type="match status" value="1"/>
</dbReference>
<feature type="region of interest" description="Disordered" evidence="8">
    <location>
        <begin position="157"/>
        <end position="181"/>
    </location>
</feature>
<feature type="compositionally biased region" description="Polar residues" evidence="8">
    <location>
        <begin position="806"/>
        <end position="815"/>
    </location>
</feature>
<dbReference type="Proteomes" id="UP000015464">
    <property type="component" value="Unassembled WGS sequence"/>
</dbReference>
<proteinExistence type="predicted"/>
<evidence type="ECO:0000256" key="3">
    <source>
        <dbReference type="ARBA" id="ARBA00022833"/>
    </source>
</evidence>
<dbReference type="GO" id="GO:0001227">
    <property type="term" value="F:DNA-binding transcription repressor activity, RNA polymerase II-specific"/>
    <property type="evidence" value="ECO:0007669"/>
    <property type="project" value="EnsemblFungi"/>
</dbReference>
<dbReference type="GO" id="GO:0045944">
    <property type="term" value="P:positive regulation of transcription by RNA polymerase II"/>
    <property type="evidence" value="ECO:0007669"/>
    <property type="project" value="TreeGrafter"/>
</dbReference>
<keyword evidence="12" id="KW-1185">Reference proteome</keyword>
<dbReference type="RefSeq" id="XP_013024755.1">
    <property type="nucleotide sequence ID" value="XM_013169301.1"/>
</dbReference>
<protein>
    <submittedName>
        <fullName evidence="11">Transcription factor</fullName>
    </submittedName>
</protein>
<dbReference type="GO" id="GO:0006351">
    <property type="term" value="P:DNA-templated transcription"/>
    <property type="evidence" value="ECO:0007669"/>
    <property type="project" value="InterPro"/>
</dbReference>
<name>S9VVP8_SCHCR</name>
<feature type="region of interest" description="Disordered" evidence="8">
    <location>
        <begin position="792"/>
        <end position="815"/>
    </location>
</feature>
<feature type="compositionally biased region" description="Low complexity" evidence="8">
    <location>
        <begin position="158"/>
        <end position="167"/>
    </location>
</feature>
<feature type="transmembrane region" description="Helical" evidence="9">
    <location>
        <begin position="290"/>
        <end position="307"/>
    </location>
</feature>
<dbReference type="AlphaFoldDB" id="S9VVP8"/>
<dbReference type="CDD" id="cd00067">
    <property type="entry name" value="GAL4"/>
    <property type="match status" value="1"/>
</dbReference>
<dbReference type="EMBL" id="KE546993">
    <property type="protein sequence ID" value="EPY50269.1"/>
    <property type="molecule type" value="Genomic_DNA"/>
</dbReference>
<sequence>MSSGDAPRRQRVSRACDECHRRKIKCDQQKPCSNCRTYNYECTYGQPFKRLLHSPEKYIQFLEFRLKYLKKMAEEVIPDVKLPNFLNIPNENFDYDAESVRSEKEASLMKSPSYDEIDSIFDRYGQLSLRDNGNADYRGSSSGYVFMQNIHKNIARGSSSTNQNQTQASPRGDPSALPYLPPTPAGDDRKDFIPQIQFPSYEEARSVTGNFFLNDHFLVHLHHIPTFYERLHVYYHAEKKDPTFHFLLAATLCLGYTYLSSTTGASVYPYHKAYGYYYYIRAAFHFEESYDIEVIQILVSIALFALFSSRLSQAYSFMNIALFCCHELGLHRDFSDVLTSPETRLRKRVFYSVYVMSCYTITIIGLPLNIEDDEIDQGLPNSYDFVLDNEAIPANVVASECGSLEVFNQHIALSRILSHFVRKVYPIKSSNGASCRVSLTAVREHENRLTSWWKNLARYLKVDEVPEFSPKWIQAISLELKFRQIELIFYRPFVHNITDPLEEPNVKPTKPSNFALKCVQSAERIVELLRKLSRSPNMPKMFFNLYAGYYALMTLVYSASLTKEDTTRSNAFILKAREGYSILAGIYQGSAYFSTILDAIKNMLLAYDMNFPRTDYPNHPSHNPYSNQLPKGSTDVSQDMQAPIPLNFSQDGANIPFSAYSFINGEPYFYPSYPSYPQYGGAPLSTQANYHMLQQTGYYPPNGYHNDKGYGPYPSYNSEPYSAPYTGNTLRPAYPQYPVYPFPIPPYYSQPRPSASLSSNAMSSDNAHINYGIPSGRMSSGPVPPIVYPSFASGTGIDQSAKRSSDLSNMTRNKR</sequence>
<feature type="transmembrane region" description="Helical" evidence="9">
    <location>
        <begin position="351"/>
        <end position="370"/>
    </location>
</feature>
<evidence type="ECO:0000313" key="11">
    <source>
        <dbReference type="EMBL" id="EPY50269.1"/>
    </source>
</evidence>
<dbReference type="PROSITE" id="PS00463">
    <property type="entry name" value="ZN2_CY6_FUNGAL_1"/>
    <property type="match status" value="1"/>
</dbReference>
<dbReference type="InterPro" id="IPR007219">
    <property type="entry name" value="XnlR_reg_dom"/>
</dbReference>
<evidence type="ECO:0000256" key="9">
    <source>
        <dbReference type="SAM" id="Phobius"/>
    </source>
</evidence>
<dbReference type="HOGENOM" id="CLU_342607_0_0_1"/>
<dbReference type="InterPro" id="IPR051711">
    <property type="entry name" value="Stress_Response_Reg"/>
</dbReference>
<dbReference type="GO" id="GO:0008270">
    <property type="term" value="F:zinc ion binding"/>
    <property type="evidence" value="ECO:0007669"/>
    <property type="project" value="InterPro"/>
</dbReference>
<keyword evidence="3" id="KW-0862">Zinc</keyword>
<evidence type="ECO:0000256" key="7">
    <source>
        <dbReference type="ARBA" id="ARBA00023242"/>
    </source>
</evidence>
<dbReference type="PROSITE" id="PS50048">
    <property type="entry name" value="ZN2_CY6_FUNGAL_2"/>
    <property type="match status" value="1"/>
</dbReference>
<dbReference type="GO" id="GO:0043565">
    <property type="term" value="F:sequence-specific DNA binding"/>
    <property type="evidence" value="ECO:0007669"/>
    <property type="project" value="TreeGrafter"/>
</dbReference>
<reference evidence="11 12" key="1">
    <citation type="journal article" date="2011" name="Science">
        <title>Comparative functional genomics of the fission yeasts.</title>
        <authorList>
            <person name="Rhind N."/>
            <person name="Chen Z."/>
            <person name="Yassour M."/>
            <person name="Thompson D.A."/>
            <person name="Haas B.J."/>
            <person name="Habib N."/>
            <person name="Wapinski I."/>
            <person name="Roy S."/>
            <person name="Lin M.F."/>
            <person name="Heiman D.I."/>
            <person name="Young S.K."/>
            <person name="Furuya K."/>
            <person name="Guo Y."/>
            <person name="Pidoux A."/>
            <person name="Chen H.M."/>
            <person name="Robbertse B."/>
            <person name="Goldberg J.M."/>
            <person name="Aoki K."/>
            <person name="Bayne E.H."/>
            <person name="Berlin A.M."/>
            <person name="Desjardins C.A."/>
            <person name="Dobbs E."/>
            <person name="Dukaj L."/>
            <person name="Fan L."/>
            <person name="FitzGerald M.G."/>
            <person name="French C."/>
            <person name="Gujja S."/>
            <person name="Hansen K."/>
            <person name="Keifenheim D."/>
            <person name="Levin J.Z."/>
            <person name="Mosher R.A."/>
            <person name="Mueller C.A."/>
            <person name="Pfiffner J."/>
            <person name="Priest M."/>
            <person name="Russ C."/>
            <person name="Smialowska A."/>
            <person name="Swoboda P."/>
            <person name="Sykes S.M."/>
            <person name="Vaughn M."/>
            <person name="Vengrova S."/>
            <person name="Yoder R."/>
            <person name="Zeng Q."/>
            <person name="Allshire R."/>
            <person name="Baulcombe D."/>
            <person name="Birren B.W."/>
            <person name="Brown W."/>
            <person name="Ekwall K."/>
            <person name="Kellis M."/>
            <person name="Leatherwood J."/>
            <person name="Levin H."/>
            <person name="Margalit H."/>
            <person name="Martienssen R."/>
            <person name="Nieduszynski C.A."/>
            <person name="Spatafora J.W."/>
            <person name="Friedman N."/>
            <person name="Dalgaard J.Z."/>
            <person name="Baumann P."/>
            <person name="Niki H."/>
            <person name="Regev A."/>
            <person name="Nusbaum C."/>
        </authorList>
    </citation>
    <scope>NUCLEOTIDE SEQUENCE [LARGE SCALE GENOMIC DNA]</scope>
    <source>
        <strain evidence="12">OY26 / ATCC MYA-4695 / CBS 11777 / NBRC 106824 / NRRL Y48691</strain>
    </source>
</reference>